<protein>
    <submittedName>
        <fullName evidence="3">Activator of Hsp90 ATPase-like protein</fullName>
    </submittedName>
</protein>
<dbReference type="Proteomes" id="UP000239480">
    <property type="component" value="Unassembled WGS sequence"/>
</dbReference>
<proteinExistence type="inferred from homology"/>
<gene>
    <name evidence="3" type="ORF">CLV78_102474</name>
</gene>
<comment type="similarity">
    <text evidence="1">Belongs to the AHA1 family.</text>
</comment>
<dbReference type="Pfam" id="PF08327">
    <property type="entry name" value="AHSA1"/>
    <property type="match status" value="1"/>
</dbReference>
<evidence type="ECO:0000313" key="3">
    <source>
        <dbReference type="EMBL" id="PRY25296.1"/>
    </source>
</evidence>
<dbReference type="SUPFAM" id="SSF55961">
    <property type="entry name" value="Bet v1-like"/>
    <property type="match status" value="1"/>
</dbReference>
<evidence type="ECO:0000259" key="2">
    <source>
        <dbReference type="Pfam" id="PF08327"/>
    </source>
</evidence>
<evidence type="ECO:0000256" key="1">
    <source>
        <dbReference type="ARBA" id="ARBA00006817"/>
    </source>
</evidence>
<dbReference type="RefSeq" id="WP_158263475.1">
    <property type="nucleotide sequence ID" value="NZ_PVTD01000002.1"/>
</dbReference>
<organism evidence="3 4">
    <name type="scientific">Aliiruegeria haliotis</name>
    <dbReference type="NCBI Taxonomy" id="1280846"/>
    <lineage>
        <taxon>Bacteria</taxon>
        <taxon>Pseudomonadati</taxon>
        <taxon>Pseudomonadota</taxon>
        <taxon>Alphaproteobacteria</taxon>
        <taxon>Rhodobacterales</taxon>
        <taxon>Roseobacteraceae</taxon>
        <taxon>Aliiruegeria</taxon>
    </lineage>
</organism>
<dbReference type="InterPro" id="IPR023393">
    <property type="entry name" value="START-like_dom_sf"/>
</dbReference>
<name>A0A2T0RVR9_9RHOB</name>
<comment type="caution">
    <text evidence="3">The sequence shown here is derived from an EMBL/GenBank/DDBJ whole genome shotgun (WGS) entry which is preliminary data.</text>
</comment>
<dbReference type="AlphaFoldDB" id="A0A2T0RVR9"/>
<keyword evidence="4" id="KW-1185">Reference proteome</keyword>
<feature type="domain" description="Activator of Hsp90 ATPase homologue 1/2-like C-terminal" evidence="2">
    <location>
        <begin position="18"/>
        <end position="145"/>
    </location>
</feature>
<reference evidence="3 4" key="1">
    <citation type="submission" date="2018-03" db="EMBL/GenBank/DDBJ databases">
        <title>Genomic Encyclopedia of Archaeal and Bacterial Type Strains, Phase II (KMG-II): from individual species to whole genera.</title>
        <authorList>
            <person name="Goeker M."/>
        </authorList>
    </citation>
    <scope>NUCLEOTIDE SEQUENCE [LARGE SCALE GENOMIC DNA]</scope>
    <source>
        <strain evidence="3 4">DSM 29328</strain>
    </source>
</reference>
<dbReference type="InterPro" id="IPR013538">
    <property type="entry name" value="ASHA1/2-like_C"/>
</dbReference>
<dbReference type="OrthoDB" id="793407at2"/>
<evidence type="ECO:0000313" key="4">
    <source>
        <dbReference type="Proteomes" id="UP000239480"/>
    </source>
</evidence>
<sequence>MPETLPALRKTYVLPLPAEVAFRLFAEELGDWWPLESHSLSALEGKLPLSVRAEPRLGGRIVEIRHDAAEAEWGTFTAWDPVRRIAFDWYVGRERAQATQVEVTFSQRGDETVLGLVHSGFENLGPGAEASLANYDEGWDLVLGERFLKACGG</sequence>
<dbReference type="EMBL" id="PVTD01000002">
    <property type="protein sequence ID" value="PRY25296.1"/>
    <property type="molecule type" value="Genomic_DNA"/>
</dbReference>
<dbReference type="Gene3D" id="3.30.530.20">
    <property type="match status" value="1"/>
</dbReference>
<accession>A0A2T0RVR9</accession>